<evidence type="ECO:0000313" key="1">
    <source>
        <dbReference type="EMBL" id="EFX92427.1"/>
    </source>
</evidence>
<sequence length="95" mass="10725">MAASWQNLSAEIQPYFDLIEQHAKSSYAEQMPPLEEQRKIEKALRNAALAIFEQVNEAAPLLEKPQPYVNQNKVGVNEPCPCGSGKKYKKCCMNK</sequence>
<dbReference type="EMBL" id="AEVG01000034">
    <property type="protein sequence ID" value="EFX92427.1"/>
    <property type="molecule type" value="Genomic_DNA"/>
</dbReference>
<comment type="caution">
    <text evidence="1">The sequence shown here is derived from an EMBL/GenBank/DDBJ whole genome shotgun (WGS) entry which is preliminary data.</text>
</comment>
<reference evidence="1 2" key="1">
    <citation type="submission" date="2011-01" db="EMBL/GenBank/DDBJ databases">
        <authorList>
            <person name="Muzny D."/>
            <person name="Qin X."/>
            <person name="Deng J."/>
            <person name="Jiang H."/>
            <person name="Liu Y."/>
            <person name="Qu J."/>
            <person name="Song X.-Z."/>
            <person name="Zhang L."/>
            <person name="Thornton R."/>
            <person name="Coyle M."/>
            <person name="Francisco L."/>
            <person name="Jackson L."/>
            <person name="Javaid M."/>
            <person name="Korchina V."/>
            <person name="Kovar C."/>
            <person name="Mata R."/>
            <person name="Mathew T."/>
            <person name="Ngo R."/>
            <person name="Nguyen L."/>
            <person name="Nguyen N."/>
            <person name="Okwuonu G."/>
            <person name="Ongeri F."/>
            <person name="Pham C."/>
            <person name="Simmons D."/>
            <person name="Wilczek-Boney K."/>
            <person name="Hale W."/>
            <person name="Jakkamsetti A."/>
            <person name="Pham P."/>
            <person name="Ruth R."/>
            <person name="San Lucas F."/>
            <person name="Warren J."/>
            <person name="Zhang J."/>
            <person name="Zhao Z."/>
            <person name="Zhou C."/>
            <person name="Zhu D."/>
            <person name="Lee S."/>
            <person name="Bess C."/>
            <person name="Blankenburg K."/>
            <person name="Forbes L."/>
            <person name="Fu Q."/>
            <person name="Gubbala S."/>
            <person name="Hirani K."/>
            <person name="Jayaseelan J.C."/>
            <person name="Lara F."/>
            <person name="Munidasa M."/>
            <person name="Palculict T."/>
            <person name="Patil S."/>
            <person name="Pu L.-L."/>
            <person name="Saada N."/>
            <person name="Tang L."/>
            <person name="Weissenberger G."/>
            <person name="Zhu Y."/>
            <person name="Hemphill L."/>
            <person name="Shang Y."/>
            <person name="Youmans B."/>
            <person name="Ayvaz T."/>
            <person name="Ross M."/>
            <person name="Santibanez J."/>
            <person name="Aqrawi P."/>
            <person name="Gross S."/>
            <person name="Joshi V."/>
            <person name="Fowler G."/>
            <person name="Nazareth L."/>
            <person name="Reid J."/>
            <person name="Worley K."/>
            <person name="Petrosino J."/>
            <person name="Highlander S."/>
            <person name="Gibbs R."/>
        </authorList>
    </citation>
    <scope>NUCLEOTIDE SEQUENCE [LARGE SCALE GENOMIC DNA]</scope>
    <source>
        <strain evidence="1 2">ATCC 25976</strain>
    </source>
</reference>
<dbReference type="SUPFAM" id="SSF103642">
    <property type="entry name" value="Sec-C motif"/>
    <property type="match status" value="1"/>
</dbReference>
<dbReference type="Proteomes" id="UP000005467">
    <property type="component" value="Unassembled WGS sequence"/>
</dbReference>
<keyword evidence="2" id="KW-1185">Reference proteome</keyword>
<accession>E8KF84</accession>
<evidence type="ECO:0000313" key="2">
    <source>
        <dbReference type="Proteomes" id="UP000005467"/>
    </source>
</evidence>
<proteinExistence type="predicted"/>
<dbReference type="PANTHER" id="PTHR33747">
    <property type="entry name" value="UPF0225 PROTEIN SCO1677"/>
    <property type="match status" value="1"/>
</dbReference>
<gene>
    <name evidence="1" type="ORF">HMPREF0027_0501</name>
</gene>
<organism evidence="1 2">
    <name type="scientific">Actinobacillus ureae ATCC 25976</name>
    <dbReference type="NCBI Taxonomy" id="887324"/>
    <lineage>
        <taxon>Bacteria</taxon>
        <taxon>Pseudomonadati</taxon>
        <taxon>Pseudomonadota</taxon>
        <taxon>Gammaproteobacteria</taxon>
        <taxon>Pasteurellales</taxon>
        <taxon>Pasteurellaceae</taxon>
        <taxon>Actinobacillus</taxon>
    </lineage>
</organism>
<dbReference type="Pfam" id="PF02810">
    <property type="entry name" value="SEC-C"/>
    <property type="match status" value="1"/>
</dbReference>
<dbReference type="HOGENOM" id="CLU_2366586_0_0_6"/>
<dbReference type="RefSeq" id="WP_005621885.1">
    <property type="nucleotide sequence ID" value="NZ_GL831080.1"/>
</dbReference>
<name>E8KF84_9PAST</name>
<dbReference type="AlphaFoldDB" id="E8KF84"/>
<protein>
    <submittedName>
        <fullName evidence="1">Uncharacterized protein</fullName>
    </submittedName>
</protein>
<dbReference type="InterPro" id="IPR004027">
    <property type="entry name" value="SEC_C_motif"/>
</dbReference>
<dbReference type="Gene3D" id="3.10.450.50">
    <property type="match status" value="1"/>
</dbReference>
<dbReference type="PANTHER" id="PTHR33747:SF1">
    <property type="entry name" value="ADENYLATE CYCLASE-ASSOCIATED CAP C-TERMINAL DOMAIN-CONTAINING PROTEIN"/>
    <property type="match status" value="1"/>
</dbReference>